<proteinExistence type="predicted"/>
<gene>
    <name evidence="1" type="ORF">METZ01_LOCUS94941</name>
</gene>
<reference evidence="1" key="1">
    <citation type="submission" date="2018-05" db="EMBL/GenBank/DDBJ databases">
        <authorList>
            <person name="Lanie J.A."/>
            <person name="Ng W.-L."/>
            <person name="Kazmierczak K.M."/>
            <person name="Andrzejewski T.M."/>
            <person name="Davidsen T.M."/>
            <person name="Wayne K.J."/>
            <person name="Tettelin H."/>
            <person name="Glass J.I."/>
            <person name="Rusch D."/>
            <person name="Podicherti R."/>
            <person name="Tsui H.-C.T."/>
            <person name="Winkler M.E."/>
        </authorList>
    </citation>
    <scope>NUCLEOTIDE SEQUENCE</scope>
</reference>
<dbReference type="EMBL" id="UINC01009385">
    <property type="protein sequence ID" value="SVA42087.1"/>
    <property type="molecule type" value="Genomic_DNA"/>
</dbReference>
<feature type="non-terminal residue" evidence="1">
    <location>
        <position position="75"/>
    </location>
</feature>
<sequence length="75" mass="8449">MAAGVDDPSAKVQLIKGSYSEPNINLTEFELVEGLELKSQNCWPSVSTDIGEINNLFNRFLPAGFYYKTFMWPKS</sequence>
<protein>
    <submittedName>
        <fullName evidence="1">Uncharacterized protein</fullName>
    </submittedName>
</protein>
<dbReference type="AlphaFoldDB" id="A0A381VR14"/>
<evidence type="ECO:0000313" key="1">
    <source>
        <dbReference type="EMBL" id="SVA42087.1"/>
    </source>
</evidence>
<name>A0A381VR14_9ZZZZ</name>
<organism evidence="1">
    <name type="scientific">marine metagenome</name>
    <dbReference type="NCBI Taxonomy" id="408172"/>
    <lineage>
        <taxon>unclassified sequences</taxon>
        <taxon>metagenomes</taxon>
        <taxon>ecological metagenomes</taxon>
    </lineage>
</organism>
<accession>A0A381VR14</accession>